<feature type="compositionally biased region" description="Basic residues" evidence="1">
    <location>
        <begin position="254"/>
        <end position="271"/>
    </location>
</feature>
<protein>
    <recommendedName>
        <fullName evidence="4">Reverse transcriptase domain-containing protein</fullName>
    </recommendedName>
</protein>
<evidence type="ECO:0000256" key="1">
    <source>
        <dbReference type="SAM" id="MobiDB-lite"/>
    </source>
</evidence>
<evidence type="ECO:0008006" key="4">
    <source>
        <dbReference type="Google" id="ProtNLM"/>
    </source>
</evidence>
<keyword evidence="3" id="KW-1185">Reference proteome</keyword>
<dbReference type="EMBL" id="BQNB010014042">
    <property type="protein sequence ID" value="GJT23269.1"/>
    <property type="molecule type" value="Genomic_DNA"/>
</dbReference>
<evidence type="ECO:0000313" key="2">
    <source>
        <dbReference type="EMBL" id="GJT23269.1"/>
    </source>
</evidence>
<feature type="compositionally biased region" description="Basic residues" evidence="1">
    <location>
        <begin position="86"/>
        <end position="95"/>
    </location>
</feature>
<proteinExistence type="predicted"/>
<feature type="compositionally biased region" description="Basic and acidic residues" evidence="1">
    <location>
        <begin position="33"/>
        <end position="43"/>
    </location>
</feature>
<feature type="region of interest" description="Disordered" evidence="1">
    <location>
        <begin position="1"/>
        <end position="99"/>
    </location>
</feature>
<reference evidence="2" key="2">
    <citation type="submission" date="2022-01" db="EMBL/GenBank/DDBJ databases">
        <authorList>
            <person name="Yamashiro T."/>
            <person name="Shiraishi A."/>
            <person name="Satake H."/>
            <person name="Nakayama K."/>
        </authorList>
    </citation>
    <scope>NUCLEOTIDE SEQUENCE</scope>
</reference>
<reference evidence="2" key="1">
    <citation type="journal article" date="2022" name="Int. J. Mol. Sci.">
        <title>Draft Genome of Tanacetum Coccineum: Genomic Comparison of Closely Related Tanacetum-Family Plants.</title>
        <authorList>
            <person name="Yamashiro T."/>
            <person name="Shiraishi A."/>
            <person name="Nakayama K."/>
            <person name="Satake H."/>
        </authorList>
    </citation>
    <scope>NUCLEOTIDE SEQUENCE</scope>
</reference>
<sequence length="606" mass="69377">MSTKGYEKKYRSRHSRSPRPSPSVFSRLRRDRSRSPKPKEKRGGVFNRLGSRGRRVFARSDSHNQSSYSKYTDALSESEDSGGVHWKSRSKKKKLSKEEDDFSQPLVCEEVDPFTPIIRYFDFTKTRMPSHIKTYDGSEDPEDHLKNFQTAAKTERYDDLKKAFLENYLQQKKCIKDPIELHNIKQRDGESAEDFVRRYKLETMDIKGAPECMRISGFVHGITNPELIKQVATSNHERKQSFPPWKQQESSHRQNFKKGGFRNQQRPKRKQDRFMLLKKTPKEIFALEKGKFKAPPPMTTPVEKRNHAKFCEFHSEVGHTTNECMHIKKQIEEMLKAGKLSHLIKEIKQNRGKEQPKAEKKGEPSGKDKALAILMVQPWERVARQNITQSFSSNLIIFFPPLDKNEGTKGPMIIEAEIGGHCIHRMYVDGGSTSKILYEHCLTRLRPEIKNQLVSATTPLIRFSGEIIWPIGQIQLLVKIGDDDHSTSAWMNFVVVRSPSPYNGIIRRPGVRKLQAISSTSHRMLKLPVEGGVITLKSSRLVPLECTLVSGSEGTLPANKPTVEERIKVAINPEYPEQTVMIASTLTEKGRNKLCGLLQQNLDIFA</sequence>
<dbReference type="PANTHER" id="PTHR33240">
    <property type="entry name" value="OS08G0508500 PROTEIN"/>
    <property type="match status" value="1"/>
</dbReference>
<dbReference type="Proteomes" id="UP001151760">
    <property type="component" value="Unassembled WGS sequence"/>
</dbReference>
<name>A0ABQ5C9N6_9ASTR</name>
<feature type="region of interest" description="Disordered" evidence="1">
    <location>
        <begin position="233"/>
        <end position="273"/>
    </location>
</feature>
<evidence type="ECO:0000313" key="3">
    <source>
        <dbReference type="Proteomes" id="UP001151760"/>
    </source>
</evidence>
<gene>
    <name evidence="2" type="ORF">Tco_0893206</name>
</gene>
<accession>A0ABQ5C9N6</accession>
<comment type="caution">
    <text evidence="2">The sequence shown here is derived from an EMBL/GenBank/DDBJ whole genome shotgun (WGS) entry which is preliminary data.</text>
</comment>
<dbReference type="PANTHER" id="PTHR33240:SF15">
    <property type="entry name" value="GAG-PRO-LIKE PROTEIN"/>
    <property type="match status" value="1"/>
</dbReference>
<organism evidence="2 3">
    <name type="scientific">Tanacetum coccineum</name>
    <dbReference type="NCBI Taxonomy" id="301880"/>
    <lineage>
        <taxon>Eukaryota</taxon>
        <taxon>Viridiplantae</taxon>
        <taxon>Streptophyta</taxon>
        <taxon>Embryophyta</taxon>
        <taxon>Tracheophyta</taxon>
        <taxon>Spermatophyta</taxon>
        <taxon>Magnoliopsida</taxon>
        <taxon>eudicotyledons</taxon>
        <taxon>Gunneridae</taxon>
        <taxon>Pentapetalae</taxon>
        <taxon>asterids</taxon>
        <taxon>campanulids</taxon>
        <taxon>Asterales</taxon>
        <taxon>Asteraceae</taxon>
        <taxon>Asteroideae</taxon>
        <taxon>Anthemideae</taxon>
        <taxon>Anthemidinae</taxon>
        <taxon>Tanacetum</taxon>
    </lineage>
</organism>